<organism evidence="2">
    <name type="scientific">Homalodisca liturata</name>
    <dbReference type="NCBI Taxonomy" id="320908"/>
    <lineage>
        <taxon>Eukaryota</taxon>
        <taxon>Metazoa</taxon>
        <taxon>Ecdysozoa</taxon>
        <taxon>Arthropoda</taxon>
        <taxon>Hexapoda</taxon>
        <taxon>Insecta</taxon>
        <taxon>Pterygota</taxon>
        <taxon>Neoptera</taxon>
        <taxon>Paraneoptera</taxon>
        <taxon>Hemiptera</taxon>
        <taxon>Auchenorrhyncha</taxon>
        <taxon>Membracoidea</taxon>
        <taxon>Cicadellidae</taxon>
        <taxon>Cicadellinae</taxon>
        <taxon>Proconiini</taxon>
        <taxon>Homalodisca</taxon>
    </lineage>
</organism>
<accession>A0A1B6HFB4</accession>
<name>A0A1B6HFB4_9HEMI</name>
<sequence length="187" mass="21333">MKPTLSYNANKLNFSHTNSYRNINGHSDLKQAETCSTSPQQGSYVRIGHIPYETYKVQSSQMSLFKFVNKNKHSSNKIFQQSLHKKESLRKTDLITKNVQPLTELLKMTGKIKSVEPQIVYNPGKKDPNLLKNKSSIPQILVKESNKPDNTFYFPTNNEKHNSISPTENKLMNSYDKSHATSTTGLR</sequence>
<dbReference type="AlphaFoldDB" id="A0A1B6HFB4"/>
<reference evidence="2" key="1">
    <citation type="submission" date="2015-11" db="EMBL/GenBank/DDBJ databases">
        <title>De novo transcriptome assembly of four potential Pierce s Disease insect vectors from Arizona vineyards.</title>
        <authorList>
            <person name="Tassone E.E."/>
        </authorList>
    </citation>
    <scope>NUCLEOTIDE SEQUENCE</scope>
</reference>
<protein>
    <submittedName>
        <fullName evidence="2">Uncharacterized protein</fullName>
    </submittedName>
</protein>
<feature type="non-terminal residue" evidence="2">
    <location>
        <position position="187"/>
    </location>
</feature>
<evidence type="ECO:0000256" key="1">
    <source>
        <dbReference type="SAM" id="MobiDB-lite"/>
    </source>
</evidence>
<feature type="region of interest" description="Disordered" evidence="1">
    <location>
        <begin position="151"/>
        <end position="187"/>
    </location>
</feature>
<dbReference type="EMBL" id="GECU01034407">
    <property type="protein sequence ID" value="JAS73299.1"/>
    <property type="molecule type" value="Transcribed_RNA"/>
</dbReference>
<proteinExistence type="predicted"/>
<gene>
    <name evidence="2" type="ORF">g.59139</name>
</gene>
<feature type="compositionally biased region" description="Polar residues" evidence="1">
    <location>
        <begin position="153"/>
        <end position="172"/>
    </location>
</feature>
<evidence type="ECO:0000313" key="2">
    <source>
        <dbReference type="EMBL" id="JAS73299.1"/>
    </source>
</evidence>